<dbReference type="AlphaFoldDB" id="A0A2T5JWR1"/>
<dbReference type="OrthoDB" id="8480541at2"/>
<evidence type="ECO:0000313" key="1">
    <source>
        <dbReference type="EMBL" id="PTR14597.1"/>
    </source>
</evidence>
<dbReference type="Proteomes" id="UP000244060">
    <property type="component" value="Unassembled WGS sequence"/>
</dbReference>
<dbReference type="EMBL" id="QAOT01000016">
    <property type="protein sequence ID" value="PTR14597.1"/>
    <property type="molecule type" value="Genomic_DNA"/>
</dbReference>
<keyword evidence="2" id="KW-1185">Reference proteome</keyword>
<dbReference type="RefSeq" id="WP_143542853.1">
    <property type="nucleotide sequence ID" value="NZ_CP090021.1"/>
</dbReference>
<gene>
    <name evidence="1" type="ORF">C8J28_11669</name>
</gene>
<protein>
    <submittedName>
        <fullName evidence="1">Uncharacterized protein</fullName>
    </submittedName>
</protein>
<reference evidence="1 2" key="1">
    <citation type="submission" date="2018-04" db="EMBL/GenBank/DDBJ databases">
        <title>Genomic Encyclopedia of Type Strains, Phase III (KMG-III): the genomes of soil and plant-associated and newly described type strains.</title>
        <authorList>
            <person name="Whitman W."/>
        </authorList>
    </citation>
    <scope>NUCLEOTIDE SEQUENCE [LARGE SCALE GENOMIC DNA]</scope>
    <source>
        <strain evidence="1 2">KA25</strain>
    </source>
</reference>
<comment type="caution">
    <text evidence="1">The sequence shown here is derived from an EMBL/GenBank/DDBJ whole genome shotgun (WGS) entry which is preliminary data.</text>
</comment>
<sequence length="72" mass="7780">MANARKYPIDFSAPPAVGTTLKIGRKVGEVVAVTPHARRDGAPSWLITWSIEGRRATSGLRAAGVCYERGER</sequence>
<name>A0A2T5JWR1_9RHOB</name>
<accession>A0A2T5JWR1</accession>
<proteinExistence type="predicted"/>
<organism evidence="1 2">
    <name type="scientific">Cereibacter azotoformans</name>
    <dbReference type="NCBI Taxonomy" id="43057"/>
    <lineage>
        <taxon>Bacteria</taxon>
        <taxon>Pseudomonadati</taxon>
        <taxon>Pseudomonadota</taxon>
        <taxon>Alphaproteobacteria</taxon>
        <taxon>Rhodobacterales</taxon>
        <taxon>Paracoccaceae</taxon>
        <taxon>Cereibacter</taxon>
    </lineage>
</organism>
<evidence type="ECO:0000313" key="2">
    <source>
        <dbReference type="Proteomes" id="UP000244060"/>
    </source>
</evidence>